<gene>
    <name evidence="1" type="ORF">JEQ47_14395</name>
</gene>
<dbReference type="AlphaFoldDB" id="A0A934ML69"/>
<evidence type="ECO:0000313" key="1">
    <source>
        <dbReference type="EMBL" id="MBJ3785913.1"/>
    </source>
</evidence>
<proteinExistence type="predicted"/>
<dbReference type="Pfam" id="PF14384">
    <property type="entry name" value="BrnA_antitoxin"/>
    <property type="match status" value="1"/>
</dbReference>
<sequence>MKGPYQRELTNEELANLKDEDIDFSDIPELDETFWKNAEVVETVGSTTPVTLRVKTSVLEAFKADGKGYQTRMNAVLEAYVKAMKKAG</sequence>
<dbReference type="RefSeq" id="WP_198877131.1">
    <property type="nucleotide sequence ID" value="NZ_JAEKMH010000003.1"/>
</dbReference>
<keyword evidence="2" id="KW-1185">Reference proteome</keyword>
<organism evidence="1 2">
    <name type="scientific">Devosia sediminis</name>
    <dbReference type="NCBI Taxonomy" id="2798801"/>
    <lineage>
        <taxon>Bacteria</taxon>
        <taxon>Pseudomonadati</taxon>
        <taxon>Pseudomonadota</taxon>
        <taxon>Alphaproteobacteria</taxon>
        <taxon>Hyphomicrobiales</taxon>
        <taxon>Devosiaceae</taxon>
        <taxon>Devosia</taxon>
    </lineage>
</organism>
<comment type="caution">
    <text evidence="1">The sequence shown here is derived from an EMBL/GenBank/DDBJ whole genome shotgun (WGS) entry which is preliminary data.</text>
</comment>
<dbReference type="Proteomes" id="UP000602124">
    <property type="component" value="Unassembled WGS sequence"/>
</dbReference>
<dbReference type="EMBL" id="JAEKMH010000003">
    <property type="protein sequence ID" value="MBJ3785913.1"/>
    <property type="molecule type" value="Genomic_DNA"/>
</dbReference>
<reference evidence="1" key="1">
    <citation type="submission" date="2020-12" db="EMBL/GenBank/DDBJ databases">
        <title>Devosia sp. MSA67 isolated from Mo River.</title>
        <authorList>
            <person name="Ma F."/>
            <person name="Zi Z."/>
        </authorList>
    </citation>
    <scope>NUCLEOTIDE SEQUENCE</scope>
    <source>
        <strain evidence="1">MSA67</strain>
    </source>
</reference>
<accession>A0A934ML69</accession>
<dbReference type="InterPro" id="IPR025528">
    <property type="entry name" value="BrnA_antitoxin"/>
</dbReference>
<evidence type="ECO:0000313" key="2">
    <source>
        <dbReference type="Proteomes" id="UP000602124"/>
    </source>
</evidence>
<protein>
    <submittedName>
        <fullName evidence="1">BrnA antitoxin family protein</fullName>
    </submittedName>
</protein>
<name>A0A934ML69_9HYPH</name>